<dbReference type="Proteomes" id="UP001179600">
    <property type="component" value="Chromosome"/>
</dbReference>
<accession>A0AAE9XIA1</accession>
<dbReference type="Pfam" id="PF06486">
    <property type="entry name" value="DUF1093"/>
    <property type="match status" value="1"/>
</dbReference>
<evidence type="ECO:0000313" key="2">
    <source>
        <dbReference type="EMBL" id="WCG22530.1"/>
    </source>
</evidence>
<dbReference type="Gene3D" id="2.40.50.480">
    <property type="match status" value="1"/>
</dbReference>
<dbReference type="InterPro" id="IPR036166">
    <property type="entry name" value="YxeA-like_sf"/>
</dbReference>
<dbReference type="InterPro" id="IPR006542">
    <property type="entry name" value="DUF1093"/>
</dbReference>
<dbReference type="EMBL" id="CP116507">
    <property type="protein sequence ID" value="WCG22530.1"/>
    <property type="molecule type" value="Genomic_DNA"/>
</dbReference>
<proteinExistence type="predicted"/>
<organism evidence="2 3">
    <name type="scientific">Vagococcus lutrae</name>
    <dbReference type="NCBI Taxonomy" id="81947"/>
    <lineage>
        <taxon>Bacteria</taxon>
        <taxon>Bacillati</taxon>
        <taxon>Bacillota</taxon>
        <taxon>Bacilli</taxon>
        <taxon>Lactobacillales</taxon>
        <taxon>Enterococcaceae</taxon>
        <taxon>Vagococcus</taxon>
    </lineage>
</organism>
<evidence type="ECO:0000256" key="1">
    <source>
        <dbReference type="SAM" id="Phobius"/>
    </source>
</evidence>
<keyword evidence="1" id="KW-0812">Transmembrane</keyword>
<protein>
    <submittedName>
        <fullName evidence="2">YxeA family protein</fullName>
    </submittedName>
</protein>
<name>A0AAE9XIA1_9ENTE</name>
<dbReference type="PANTHER" id="PTHR36433:SF2">
    <property type="entry name" value="YXEA FAMILY PROTEIN"/>
    <property type="match status" value="1"/>
</dbReference>
<dbReference type="NCBIfam" id="TIGR01655">
    <property type="entry name" value="yxeA_fam"/>
    <property type="match status" value="1"/>
</dbReference>
<dbReference type="SUPFAM" id="SSF159121">
    <property type="entry name" value="BC4932-like"/>
    <property type="match status" value="1"/>
</dbReference>
<evidence type="ECO:0000313" key="3">
    <source>
        <dbReference type="Proteomes" id="UP001179600"/>
    </source>
</evidence>
<dbReference type="PANTHER" id="PTHR36433">
    <property type="entry name" value="HYPOTHETICAL CYTOSOLIC PROTEIN"/>
    <property type="match status" value="1"/>
</dbReference>
<dbReference type="RefSeq" id="WP_272163278.1">
    <property type="nucleotide sequence ID" value="NZ_CP116507.1"/>
</dbReference>
<dbReference type="AlphaFoldDB" id="A0AAE9XIA1"/>
<keyword evidence="1" id="KW-0472">Membrane</keyword>
<sequence length="130" mass="14678">MKKIGRTLFFIMTIVLIVPIGFTYLMPDESGMATSELKQLVDRFNPLVAEQDVYVKTANQYGKQQEPGGYLYTQTGISEEEEEVALSFFAGHQLREDAYLKLATKGKYVSEWEEVAASEIPSAIKDKLDE</sequence>
<feature type="transmembrane region" description="Helical" evidence="1">
    <location>
        <begin position="7"/>
        <end position="26"/>
    </location>
</feature>
<reference evidence="2" key="1">
    <citation type="submission" date="2023-01" db="EMBL/GenBank/DDBJ databases">
        <title>Oxazolidinone resistance genes in florfenicol resistant enterococci from beef cattle and veal calves at slaughter.</title>
        <authorList>
            <person name="Biggel M."/>
        </authorList>
    </citation>
    <scope>NUCLEOTIDE SEQUENCE</scope>
    <source>
        <strain evidence="2">K204-1</strain>
    </source>
</reference>
<gene>
    <name evidence="2" type="ORF">PML95_09085</name>
</gene>
<keyword evidence="1" id="KW-1133">Transmembrane helix</keyword>